<evidence type="ECO:0000313" key="2">
    <source>
        <dbReference type="EMBL" id="QTA82587.1"/>
    </source>
</evidence>
<dbReference type="RefSeq" id="WP_207688499.1">
    <property type="nucleotide sequence ID" value="NZ_CP061799.1"/>
</dbReference>
<feature type="transmembrane region" description="Helical" evidence="1">
    <location>
        <begin position="12"/>
        <end position="29"/>
    </location>
</feature>
<keyword evidence="3" id="KW-1185">Reference proteome</keyword>
<feature type="transmembrane region" description="Helical" evidence="1">
    <location>
        <begin position="72"/>
        <end position="96"/>
    </location>
</feature>
<evidence type="ECO:0000256" key="1">
    <source>
        <dbReference type="SAM" id="Phobius"/>
    </source>
</evidence>
<organism evidence="2 3">
    <name type="scientific">Desulfonema limicola</name>
    <dbReference type="NCBI Taxonomy" id="45656"/>
    <lineage>
        <taxon>Bacteria</taxon>
        <taxon>Pseudomonadati</taxon>
        <taxon>Thermodesulfobacteriota</taxon>
        <taxon>Desulfobacteria</taxon>
        <taxon>Desulfobacterales</taxon>
        <taxon>Desulfococcaceae</taxon>
        <taxon>Desulfonema</taxon>
    </lineage>
</organism>
<dbReference type="NCBIfam" id="NF045723">
    <property type="entry name" value="memb_anch_TmcC"/>
    <property type="match status" value="1"/>
</dbReference>
<reference evidence="2" key="1">
    <citation type="journal article" date="2021" name="Microb. Physiol.">
        <title>Proteogenomic Insights into the Physiology of Marine, Sulfate-Reducing, Filamentous Desulfonema limicola and Desulfonema magnum.</title>
        <authorList>
            <person name="Schnaars V."/>
            <person name="Wohlbrand L."/>
            <person name="Scheve S."/>
            <person name="Hinrichs C."/>
            <person name="Reinhardt R."/>
            <person name="Rabus R."/>
        </authorList>
    </citation>
    <scope>NUCLEOTIDE SEQUENCE</scope>
    <source>
        <strain evidence="2">5ac10</strain>
    </source>
</reference>
<dbReference type="Gene3D" id="1.20.950.20">
    <property type="entry name" value="Transmembrane di-heme cytochromes, Chain C"/>
    <property type="match status" value="1"/>
</dbReference>
<feature type="transmembrane region" description="Helical" evidence="1">
    <location>
        <begin position="116"/>
        <end position="134"/>
    </location>
</feature>
<feature type="transmembrane region" description="Helical" evidence="1">
    <location>
        <begin position="146"/>
        <end position="164"/>
    </location>
</feature>
<accession>A0A975GII2</accession>
<proteinExistence type="predicted"/>
<sequence>MHTIYNFVSGPLVWASFIIFIGGTIYKLFNMGFLVKKKDVAVYAYASPYFGFRSIFRWLVPFSTLNMRKRPLLTVVSFVFHICVLALPIFVLGHISLINESWNIRWPHLPDPVSDAMTIIVIASCIFFVVRRKVMPEVKFLTETSDYLILAMVAAPFITGTWAYNQFAGYKIATILHMLSGEILLAAIPFTRLSHMIFYPFTRGYMGSEFGAVRHVRDW</sequence>
<feature type="transmembrane region" description="Helical" evidence="1">
    <location>
        <begin position="41"/>
        <end position="60"/>
    </location>
</feature>
<keyword evidence="1" id="KW-0812">Transmembrane</keyword>
<dbReference type="KEGG" id="dli:dnl_49640"/>
<protein>
    <submittedName>
        <fullName evidence="2">Tmc redox complex, uncharacterized membrane protein</fullName>
    </submittedName>
</protein>
<gene>
    <name evidence="2" type="primary">tmcC</name>
    <name evidence="2" type="ORF">dnl_49640</name>
</gene>
<dbReference type="EMBL" id="CP061799">
    <property type="protein sequence ID" value="QTA82587.1"/>
    <property type="molecule type" value="Genomic_DNA"/>
</dbReference>
<keyword evidence="1" id="KW-1133">Transmembrane helix</keyword>
<dbReference type="SUPFAM" id="SSF103501">
    <property type="entry name" value="Respiratory nitrate reductase 1 gamma chain"/>
    <property type="match status" value="1"/>
</dbReference>
<name>A0A975GII2_9BACT</name>
<dbReference type="InterPro" id="IPR036197">
    <property type="entry name" value="NarG-like_sf"/>
</dbReference>
<dbReference type="Proteomes" id="UP000663720">
    <property type="component" value="Chromosome"/>
</dbReference>
<feature type="transmembrane region" description="Helical" evidence="1">
    <location>
        <begin position="170"/>
        <end position="190"/>
    </location>
</feature>
<dbReference type="AlphaFoldDB" id="A0A975GII2"/>
<evidence type="ECO:0000313" key="3">
    <source>
        <dbReference type="Proteomes" id="UP000663720"/>
    </source>
</evidence>
<keyword evidence="1" id="KW-0472">Membrane</keyword>